<dbReference type="Gene3D" id="3.30.70.1430">
    <property type="entry name" value="Multidrug efflux transporter AcrB pore domain"/>
    <property type="match status" value="2"/>
</dbReference>
<evidence type="ECO:0000256" key="1">
    <source>
        <dbReference type="SAM" id="Phobius"/>
    </source>
</evidence>
<comment type="caution">
    <text evidence="2">The sequence shown here is derived from an EMBL/GenBank/DDBJ whole genome shotgun (WGS) entry which is preliminary data.</text>
</comment>
<dbReference type="PANTHER" id="PTHR32063:SF0">
    <property type="entry name" value="SWARMING MOTILITY PROTEIN SWRC"/>
    <property type="match status" value="1"/>
</dbReference>
<keyword evidence="1" id="KW-0812">Transmembrane</keyword>
<dbReference type="PRINTS" id="PR00702">
    <property type="entry name" value="ACRIFLAVINRP"/>
</dbReference>
<keyword evidence="1" id="KW-0472">Membrane</keyword>
<dbReference type="AlphaFoldDB" id="A0A2H3NJL2"/>
<reference evidence="2 3" key="1">
    <citation type="submission" date="2017-10" db="EMBL/GenBank/DDBJ databases">
        <title>Draft genome of Longimonas halophila.</title>
        <authorList>
            <person name="Goh K.M."/>
            <person name="Shamsir M.S."/>
            <person name="Lim S.W."/>
        </authorList>
    </citation>
    <scope>NUCLEOTIDE SEQUENCE [LARGE SCALE GENOMIC DNA]</scope>
    <source>
        <strain evidence="2 3">KCTC 42399</strain>
    </source>
</reference>
<accession>A0A2H3NJL2</accession>
<dbReference type="GO" id="GO:0005886">
    <property type="term" value="C:plasma membrane"/>
    <property type="evidence" value="ECO:0007669"/>
    <property type="project" value="TreeGrafter"/>
</dbReference>
<proteinExistence type="predicted"/>
<dbReference type="InterPro" id="IPR001036">
    <property type="entry name" value="Acrflvin-R"/>
</dbReference>
<evidence type="ECO:0000313" key="3">
    <source>
        <dbReference type="Proteomes" id="UP000221024"/>
    </source>
</evidence>
<feature type="transmembrane region" description="Helical" evidence="1">
    <location>
        <begin position="859"/>
        <end position="878"/>
    </location>
</feature>
<sequence>MASLTNVSIRRPVATSMFFLVIITLGIVSFRFLPVDLLPKIEYPRLIVATDYGEVGPEEMELLVTDPMENAMSGVAGVERLTSWSDQGGSRVSLEFAQGTDLNVAINDVRDAMGDVRESLPEEIEPPRIWRFDPNETSIVSIAVASSHDLETLTRILDRDLSSRFEQVPGVGTIELSGNVNREIRVNLNRDRLKSLDLTADEVRQAIAAENVVVGGGNVKDGLKDMYVRALGEYTDIAQIGNTVVAYADGTPIRVSDIATVEDGYEDNFRMTELDGMPIIQMRLQKMNDANTVAVADGIRAEVERVNAERDDMELTVVSDQSTFIQASISSVQTSLLWGALLAILVLYVFLRNGSTTFVIALSIPISVIATFGLLYFGGLTLNIMTFGGLALGVGLIVDNAIVVLENIVRHREENGKSLPEAASVGTREVGGAIVASTLTTSVIFLPLVFAQASSASLFQSLALVVVFSLVCSLFVALTLVPMLSSRFLTISANPEANTQSRFQQWFSRVEDAYKDRLRTVVAYRKTVFGATALLLAGAIALWPLLPVELAPQTDADEIRIDMSMDSGTNLAVVQSYLQELETVVEPLIPEEDTRFVISEIRWGRARIDIAMKPASERSIEPSELAAQLRNEIEGVIPGVDTRVRARTGLWVLRRAFSSGGGGEQELEIELRGNDLDQARLVAADLQRRLEGVPGIASVDRDDDDRGSPEQNIRFDRARIAQVGLNVQDVAQAVRVNLAGALAGQFRVDGDEFPIRVRLRPEDRLTVQDLDNISVRTPDGATIPVASLVTIEEGRGPGTIRRISGQRVTYLEATFEEGATLNEVVGSAQAAISQMNLPEQFSVTFGGEYREQQAAQRDFLISILMALVLIYMVMAGQFERFLDPLIVMLSVPLALIGVVPTLFLTGTTVNIQSIMGLIMLIGIVVNNAIVLVDYINIMRRERGLSMIDAVVEAGRLRLRPILMTALTTMLGLFPLALGLGAGGDIQAALARVVIGGLFASTLITLVLIPVAYITVEQAAARVRGKLPNWSWLPEPGTGTVDVKTAQS</sequence>
<keyword evidence="1" id="KW-1133">Transmembrane helix</keyword>
<feature type="transmembrane region" description="Helical" evidence="1">
    <location>
        <begin position="358"/>
        <end position="378"/>
    </location>
</feature>
<dbReference type="RefSeq" id="WP_098062925.1">
    <property type="nucleotide sequence ID" value="NZ_PDEP01000012.1"/>
</dbReference>
<dbReference type="EMBL" id="PDEP01000012">
    <property type="protein sequence ID" value="PEN05670.1"/>
    <property type="molecule type" value="Genomic_DNA"/>
</dbReference>
<feature type="transmembrane region" description="Helical" evidence="1">
    <location>
        <begin position="430"/>
        <end position="450"/>
    </location>
</feature>
<dbReference type="GO" id="GO:0042910">
    <property type="term" value="F:xenobiotic transmembrane transporter activity"/>
    <property type="evidence" value="ECO:0007669"/>
    <property type="project" value="TreeGrafter"/>
</dbReference>
<organism evidence="2 3">
    <name type="scientific">Longimonas halophila</name>
    <dbReference type="NCBI Taxonomy" id="1469170"/>
    <lineage>
        <taxon>Bacteria</taxon>
        <taxon>Pseudomonadati</taxon>
        <taxon>Rhodothermota</taxon>
        <taxon>Rhodothermia</taxon>
        <taxon>Rhodothermales</taxon>
        <taxon>Salisaetaceae</taxon>
        <taxon>Longimonas</taxon>
    </lineage>
</organism>
<dbReference type="InterPro" id="IPR027463">
    <property type="entry name" value="AcrB_DN_DC_subdom"/>
</dbReference>
<feature type="transmembrane region" description="Helical" evidence="1">
    <location>
        <begin position="956"/>
        <end position="977"/>
    </location>
</feature>
<dbReference type="Pfam" id="PF00873">
    <property type="entry name" value="ACR_tran"/>
    <property type="match status" value="1"/>
</dbReference>
<protein>
    <submittedName>
        <fullName evidence="2">Acriflavin resistance protein</fullName>
    </submittedName>
</protein>
<feature type="transmembrane region" description="Helical" evidence="1">
    <location>
        <begin position="885"/>
        <end position="905"/>
    </location>
</feature>
<dbReference type="Gene3D" id="3.30.2090.10">
    <property type="entry name" value="Multidrug efflux transporter AcrB TolC docking domain, DN and DC subdomains"/>
    <property type="match status" value="2"/>
</dbReference>
<feature type="transmembrane region" description="Helical" evidence="1">
    <location>
        <begin position="335"/>
        <end position="351"/>
    </location>
</feature>
<gene>
    <name evidence="2" type="ORF">CRI93_12215</name>
</gene>
<feature type="transmembrane region" description="Helical" evidence="1">
    <location>
        <begin position="527"/>
        <end position="546"/>
    </location>
</feature>
<name>A0A2H3NJL2_9BACT</name>
<feature type="transmembrane region" description="Helical" evidence="1">
    <location>
        <begin position="462"/>
        <end position="481"/>
    </location>
</feature>
<dbReference type="Proteomes" id="UP000221024">
    <property type="component" value="Unassembled WGS sequence"/>
</dbReference>
<feature type="transmembrane region" description="Helical" evidence="1">
    <location>
        <begin position="384"/>
        <end position="409"/>
    </location>
</feature>
<feature type="transmembrane region" description="Helical" evidence="1">
    <location>
        <begin position="989"/>
        <end position="1015"/>
    </location>
</feature>
<dbReference type="PANTHER" id="PTHR32063">
    <property type="match status" value="1"/>
</dbReference>
<feature type="transmembrane region" description="Helical" evidence="1">
    <location>
        <begin position="12"/>
        <end position="33"/>
    </location>
</feature>
<evidence type="ECO:0000313" key="2">
    <source>
        <dbReference type="EMBL" id="PEN05670.1"/>
    </source>
</evidence>
<dbReference type="Gene3D" id="1.20.1640.10">
    <property type="entry name" value="Multidrug efflux transporter AcrB transmembrane domain"/>
    <property type="match status" value="2"/>
</dbReference>
<dbReference type="Gene3D" id="3.30.70.1440">
    <property type="entry name" value="Multidrug efflux transporter AcrB pore domain"/>
    <property type="match status" value="1"/>
</dbReference>
<keyword evidence="3" id="KW-1185">Reference proteome</keyword>
<dbReference type="SUPFAM" id="SSF82693">
    <property type="entry name" value="Multidrug efflux transporter AcrB pore domain, PN1, PN2, PC1 and PC2 subdomains"/>
    <property type="match status" value="2"/>
</dbReference>
<dbReference type="OrthoDB" id="9758940at2"/>
<feature type="transmembrane region" description="Helical" evidence="1">
    <location>
        <begin position="911"/>
        <end position="935"/>
    </location>
</feature>
<dbReference type="SUPFAM" id="SSF82866">
    <property type="entry name" value="Multidrug efflux transporter AcrB transmembrane domain"/>
    <property type="match status" value="2"/>
</dbReference>
<dbReference type="Gene3D" id="3.30.70.1320">
    <property type="entry name" value="Multidrug efflux transporter AcrB pore domain like"/>
    <property type="match status" value="1"/>
</dbReference>
<dbReference type="SUPFAM" id="SSF82714">
    <property type="entry name" value="Multidrug efflux transporter AcrB TolC docking domain, DN and DC subdomains"/>
    <property type="match status" value="2"/>
</dbReference>